<proteinExistence type="predicted"/>
<dbReference type="OrthoDB" id="7349818at2"/>
<dbReference type="AlphaFoldDB" id="A0A3D8K2U6"/>
<sequence length="163" mass="18197">MTAVTLEQIEAKQQTLSADHAHMSELIEQFKAQSRATEFRLDSVTIPMAPSERCAGPVLADDGSLSHYLILMSVSHEDMNWQAAGEHAEKLGGKRPDAQEGSLLRANLRHMLKDSGAFWLDEEYPDDSAYALCQFFFYGFQSDDRKSASLCAVVVRRFIPSVI</sequence>
<dbReference type="RefSeq" id="WP_115533146.1">
    <property type="nucleotide sequence ID" value="NZ_QRGA01000005.1"/>
</dbReference>
<dbReference type="Proteomes" id="UP000256838">
    <property type="component" value="Unassembled WGS sequence"/>
</dbReference>
<organism evidence="1 2">
    <name type="scientific">Trinickia dinghuensis</name>
    <dbReference type="NCBI Taxonomy" id="2291023"/>
    <lineage>
        <taxon>Bacteria</taxon>
        <taxon>Pseudomonadati</taxon>
        <taxon>Pseudomonadota</taxon>
        <taxon>Betaproteobacteria</taxon>
        <taxon>Burkholderiales</taxon>
        <taxon>Burkholderiaceae</taxon>
        <taxon>Trinickia</taxon>
    </lineage>
</organism>
<reference evidence="1 2" key="1">
    <citation type="submission" date="2018-08" db="EMBL/GenBank/DDBJ databases">
        <title>Paraburkholderia sp. DHOM06 isolated from forest soil.</title>
        <authorList>
            <person name="Gao Z.-H."/>
            <person name="Qiu L.-H."/>
        </authorList>
    </citation>
    <scope>NUCLEOTIDE SEQUENCE [LARGE SCALE GENOMIC DNA]</scope>
    <source>
        <strain evidence="1 2">DHOM06</strain>
    </source>
</reference>
<evidence type="ECO:0000313" key="2">
    <source>
        <dbReference type="Proteomes" id="UP000256838"/>
    </source>
</evidence>
<keyword evidence="2" id="KW-1185">Reference proteome</keyword>
<protein>
    <submittedName>
        <fullName evidence="1">DUF1566 domain-containing protein</fullName>
    </submittedName>
</protein>
<gene>
    <name evidence="1" type="ORF">DWV00_08595</name>
</gene>
<accession>A0A3D8K2U6</accession>
<evidence type="ECO:0000313" key="1">
    <source>
        <dbReference type="EMBL" id="RDU99174.1"/>
    </source>
</evidence>
<dbReference type="EMBL" id="QRGA01000005">
    <property type="protein sequence ID" value="RDU99174.1"/>
    <property type="molecule type" value="Genomic_DNA"/>
</dbReference>
<name>A0A3D8K2U6_9BURK</name>
<comment type="caution">
    <text evidence="1">The sequence shown here is derived from an EMBL/GenBank/DDBJ whole genome shotgun (WGS) entry which is preliminary data.</text>
</comment>